<dbReference type="OrthoDB" id="2274429at2759"/>
<evidence type="ECO:0000313" key="2">
    <source>
        <dbReference type="EMBL" id="KAG2194145.1"/>
    </source>
</evidence>
<sequence length="121" mass="13567">MKACVNYQQEIERLKQLVKTPPSPPVVTTASEAPTPDDTTTTAGPVVTEQEKIRFLAFVCSWTTGGPTSQFLETTNSLWAIPSPWQYCHSSVQNQPLYHSHPSEQHTHRHGPIGTGRRKHY</sequence>
<evidence type="ECO:0000256" key="1">
    <source>
        <dbReference type="SAM" id="MobiDB-lite"/>
    </source>
</evidence>
<accession>A0A8H7QM40</accession>
<protein>
    <submittedName>
        <fullName evidence="2">Uncharacterized protein</fullName>
    </submittedName>
</protein>
<evidence type="ECO:0000313" key="3">
    <source>
        <dbReference type="Proteomes" id="UP000603453"/>
    </source>
</evidence>
<dbReference type="Proteomes" id="UP000603453">
    <property type="component" value="Unassembled WGS sequence"/>
</dbReference>
<comment type="caution">
    <text evidence="2">The sequence shown here is derived from an EMBL/GenBank/DDBJ whole genome shotgun (WGS) entry which is preliminary data.</text>
</comment>
<organism evidence="2 3">
    <name type="scientific">Mucor saturninus</name>
    <dbReference type="NCBI Taxonomy" id="64648"/>
    <lineage>
        <taxon>Eukaryota</taxon>
        <taxon>Fungi</taxon>
        <taxon>Fungi incertae sedis</taxon>
        <taxon>Mucoromycota</taxon>
        <taxon>Mucoromycotina</taxon>
        <taxon>Mucoromycetes</taxon>
        <taxon>Mucorales</taxon>
        <taxon>Mucorineae</taxon>
        <taxon>Mucoraceae</taxon>
        <taxon>Mucor</taxon>
    </lineage>
</organism>
<reference evidence="2" key="1">
    <citation type="submission" date="2020-12" db="EMBL/GenBank/DDBJ databases">
        <title>Metabolic potential, ecology and presence of endohyphal bacteria is reflected in genomic diversity of Mucoromycotina.</title>
        <authorList>
            <person name="Muszewska A."/>
            <person name="Okrasinska A."/>
            <person name="Steczkiewicz K."/>
            <person name="Drgas O."/>
            <person name="Orlowska M."/>
            <person name="Perlinska-Lenart U."/>
            <person name="Aleksandrzak-Piekarczyk T."/>
            <person name="Szatraj K."/>
            <person name="Zielenkiewicz U."/>
            <person name="Pilsyk S."/>
            <person name="Malc E."/>
            <person name="Mieczkowski P."/>
            <person name="Kruszewska J.S."/>
            <person name="Biernat P."/>
            <person name="Pawlowska J."/>
        </authorList>
    </citation>
    <scope>NUCLEOTIDE SEQUENCE</scope>
    <source>
        <strain evidence="2">WA0000017839</strain>
    </source>
</reference>
<feature type="region of interest" description="Disordered" evidence="1">
    <location>
        <begin position="18"/>
        <end position="45"/>
    </location>
</feature>
<dbReference type="EMBL" id="JAEPRD010000204">
    <property type="protein sequence ID" value="KAG2194145.1"/>
    <property type="molecule type" value="Genomic_DNA"/>
</dbReference>
<feature type="compositionally biased region" description="Low complexity" evidence="1">
    <location>
        <begin position="26"/>
        <end position="45"/>
    </location>
</feature>
<name>A0A8H7QM40_9FUNG</name>
<gene>
    <name evidence="2" type="ORF">INT47_004215</name>
</gene>
<dbReference type="AlphaFoldDB" id="A0A8H7QM40"/>
<feature type="compositionally biased region" description="Basic residues" evidence="1">
    <location>
        <begin position="107"/>
        <end position="121"/>
    </location>
</feature>
<feature type="region of interest" description="Disordered" evidence="1">
    <location>
        <begin position="96"/>
        <end position="121"/>
    </location>
</feature>
<proteinExistence type="predicted"/>
<keyword evidence="3" id="KW-1185">Reference proteome</keyword>